<dbReference type="InterPro" id="IPR013042">
    <property type="entry name" value="DUF1592"/>
</dbReference>
<dbReference type="Pfam" id="PF13442">
    <property type="entry name" value="Cytochrome_CBB3"/>
    <property type="match status" value="1"/>
</dbReference>
<dbReference type="GO" id="GO:0046872">
    <property type="term" value="F:metal ion binding"/>
    <property type="evidence" value="ECO:0007669"/>
    <property type="project" value="UniProtKB-KW"/>
</dbReference>
<reference evidence="7 8" key="2">
    <citation type="journal article" date="2011" name="Stand. Genomic Sci.">
        <title>Complete genome sequence of Isosphaera pallida type strain (IS1B).</title>
        <authorList>
            <consortium name="US DOE Joint Genome Institute (JGI-PGF)"/>
            <person name="Goker M."/>
            <person name="Cleland D."/>
            <person name="Saunders E."/>
            <person name="Lapidus A."/>
            <person name="Nolan M."/>
            <person name="Lucas S."/>
            <person name="Hammon N."/>
            <person name="Deshpande S."/>
            <person name="Cheng J.F."/>
            <person name="Tapia R."/>
            <person name="Han C."/>
            <person name="Goodwin L."/>
            <person name="Pitluck S."/>
            <person name="Liolios K."/>
            <person name="Pagani I."/>
            <person name="Ivanova N."/>
            <person name="Mavromatis K."/>
            <person name="Pati A."/>
            <person name="Chen A."/>
            <person name="Palaniappan K."/>
            <person name="Land M."/>
            <person name="Hauser L."/>
            <person name="Chang Y.J."/>
            <person name="Jeffries C.D."/>
            <person name="Detter J.C."/>
            <person name="Beck B."/>
            <person name="Woyke T."/>
            <person name="Bristow J."/>
            <person name="Eisen J.A."/>
            <person name="Markowitz V."/>
            <person name="Hugenholtz P."/>
            <person name="Kyrpides N.C."/>
            <person name="Klenk H.P."/>
        </authorList>
    </citation>
    <scope>NUCLEOTIDE SEQUENCE [LARGE SCALE GENOMIC DNA]</scope>
    <source>
        <strain evidence="8">ATCC 43644 / DSM 9630 / IS1B</strain>
    </source>
</reference>
<keyword evidence="1 4" id="KW-0349">Heme</keyword>
<dbReference type="HOGENOM" id="CLU_007458_1_0_0"/>
<reference key="1">
    <citation type="submission" date="2010-11" db="EMBL/GenBank/DDBJ databases">
        <title>The complete sequence of chromosome of Isophaera pallida ATCC 43644.</title>
        <authorList>
            <consortium name="US DOE Joint Genome Institute (JGI-PGF)"/>
            <person name="Lucas S."/>
            <person name="Copeland A."/>
            <person name="Lapidus A."/>
            <person name="Bruce D."/>
            <person name="Goodwin L."/>
            <person name="Pitluck S."/>
            <person name="Kyrpides N."/>
            <person name="Mavromatis K."/>
            <person name="Pagani I."/>
            <person name="Ivanova N."/>
            <person name="Saunders E."/>
            <person name="Brettin T."/>
            <person name="Detter J.C."/>
            <person name="Han C."/>
            <person name="Tapia R."/>
            <person name="Land M."/>
            <person name="Hauser L."/>
            <person name="Markowitz V."/>
            <person name="Cheng J.-F."/>
            <person name="Hugenholtz P."/>
            <person name="Woyke T."/>
            <person name="Wu D."/>
            <person name="Eisen J.A."/>
        </authorList>
    </citation>
    <scope>NUCLEOTIDE SEQUENCE</scope>
    <source>
        <strain>ATCC 43644</strain>
    </source>
</reference>
<proteinExistence type="predicted"/>
<evidence type="ECO:0000259" key="6">
    <source>
        <dbReference type="PROSITE" id="PS51820"/>
    </source>
</evidence>
<dbReference type="InterPro" id="IPR009056">
    <property type="entry name" value="Cyt_c-like_dom"/>
</dbReference>
<evidence type="ECO:0000256" key="2">
    <source>
        <dbReference type="ARBA" id="ARBA00022723"/>
    </source>
</evidence>
<dbReference type="Gene3D" id="3.90.182.10">
    <property type="entry name" value="Toxin - Anthrax Protective Antigen,domain 1"/>
    <property type="match status" value="1"/>
</dbReference>
<keyword evidence="2 4" id="KW-0479">Metal-binding</keyword>
<keyword evidence="8" id="KW-1185">Reference proteome</keyword>
<dbReference type="InterPro" id="IPR013043">
    <property type="entry name" value="DUF1595"/>
</dbReference>
<feature type="domain" description="Cytochrome c" evidence="5">
    <location>
        <begin position="48"/>
        <end position="121"/>
    </location>
</feature>
<sequence length="801" mass="89744">MTPCPFVVPVCLPLRRCWFGSRSMIGFVVGSLVWGLTITSSGATSPNANDLTGEQIYFKHCASCHGEMGEGGDLEDSWPLEGDRPLADLERLIEQTMPKADPHTIVGEEARKVARYVYDSFYSDEARAQRQAARIELARLTVRQYQNVAADLIASFNSGPERKPDLPNGLAAEYYASQQFRHQDRKIERVDPSVQFRYDGQGSPDPELIPPKAFAIKWRGSIVAPQTGRYDLILQADNGARLWFNEENRTPLIDAWVKSGDDTKYEAEVQMVAGRRYGIRLEWFKGEKDTKAALALKWKPPGGVEELIPARVLRPEWSPPAFALTTPFPPDDRSAGYERGTAISREWHEATTEAALEIAGYVAANLPRLAKFKEQDDAQTKLKAIRSFCATFAERAFRRPLTDSQRRFFVDRWFETTDDPEAGLKRALLLILKSPRFLYREVADPVPNAPGDVRPRDDYDVAARLSFTLWDSIPDEDLLEAAARGQLREPDQIQAQARRMLDDPRAKVKVREFLHQWLRVDHLHDLSKDSSQFPDFDPALVSDLKTSLDLMLDEIIWSETSDYRRLLLAETVPLNARLARFYGLEPGEGEAATADFRPYELDPGERAGVLTHPLLLAGFAYHSTSSPIHRGVFVSRSLLGRSLKPPPEAVAPLAPDLHPDLTTRERVVLQTSPSSCMNCHGLINNLGFPLEKFDAVGRLRTEDHGKPIDDSGSYLTRSGDLVTFQGARSLAAFLAQSPEAHRAFVEQLFHYLVKQPIQAFGPSTSADLRRTFVEGGFRIRDLLTEIALVAAFAAPPQPTPE</sequence>
<dbReference type="OrthoDB" id="175242at2"/>
<dbReference type="SMART" id="SM00758">
    <property type="entry name" value="PA14"/>
    <property type="match status" value="1"/>
</dbReference>
<dbReference type="Pfam" id="PF07627">
    <property type="entry name" value="PSCyt3"/>
    <property type="match status" value="1"/>
</dbReference>
<dbReference type="SUPFAM" id="SSF46626">
    <property type="entry name" value="Cytochrome c"/>
    <property type="match status" value="1"/>
</dbReference>
<dbReference type="InterPro" id="IPR037524">
    <property type="entry name" value="PA14/GLEYA"/>
</dbReference>
<evidence type="ECO:0000256" key="4">
    <source>
        <dbReference type="PROSITE-ProRule" id="PRU00433"/>
    </source>
</evidence>
<dbReference type="STRING" id="575540.Isop_3408"/>
<evidence type="ECO:0000313" key="8">
    <source>
        <dbReference type="Proteomes" id="UP000008631"/>
    </source>
</evidence>
<dbReference type="EMBL" id="CP002353">
    <property type="protein sequence ID" value="ADV63967.1"/>
    <property type="molecule type" value="Genomic_DNA"/>
</dbReference>
<dbReference type="SUPFAM" id="SSF56988">
    <property type="entry name" value="Anthrax protective antigen"/>
    <property type="match status" value="1"/>
</dbReference>
<evidence type="ECO:0000256" key="3">
    <source>
        <dbReference type="ARBA" id="ARBA00023004"/>
    </source>
</evidence>
<dbReference type="Pfam" id="PF07637">
    <property type="entry name" value="PSD5"/>
    <property type="match status" value="1"/>
</dbReference>
<evidence type="ECO:0000256" key="1">
    <source>
        <dbReference type="ARBA" id="ARBA00022617"/>
    </source>
</evidence>
<dbReference type="Pfam" id="PF07631">
    <property type="entry name" value="PSD4"/>
    <property type="match status" value="1"/>
</dbReference>
<dbReference type="PROSITE" id="PS51007">
    <property type="entry name" value="CYTC"/>
    <property type="match status" value="1"/>
</dbReference>
<dbReference type="AlphaFoldDB" id="E8R6R5"/>
<name>E8R6R5_ISOPI</name>
<dbReference type="Pfam" id="PF07691">
    <property type="entry name" value="PA14"/>
    <property type="match status" value="1"/>
</dbReference>
<accession>E8R6R5</accession>
<feature type="domain" description="PA14" evidence="6">
    <location>
        <begin position="165"/>
        <end position="312"/>
    </location>
</feature>
<keyword evidence="3 4" id="KW-0408">Iron</keyword>
<dbReference type="InterPro" id="IPR011658">
    <property type="entry name" value="PA14_dom"/>
</dbReference>
<dbReference type="Proteomes" id="UP000008631">
    <property type="component" value="Chromosome"/>
</dbReference>
<protein>
    <recommendedName>
        <fullName evidence="9">PA14 domain protein</fullName>
    </recommendedName>
</protein>
<dbReference type="InterPro" id="IPR013039">
    <property type="entry name" value="DUF1588"/>
</dbReference>
<dbReference type="GO" id="GO:0020037">
    <property type="term" value="F:heme binding"/>
    <property type="evidence" value="ECO:0007669"/>
    <property type="project" value="InterPro"/>
</dbReference>
<dbReference type="Gene3D" id="1.10.760.10">
    <property type="entry name" value="Cytochrome c-like domain"/>
    <property type="match status" value="1"/>
</dbReference>
<dbReference type="PROSITE" id="PS51820">
    <property type="entry name" value="PA14"/>
    <property type="match status" value="1"/>
</dbReference>
<evidence type="ECO:0000259" key="5">
    <source>
        <dbReference type="PROSITE" id="PS51007"/>
    </source>
</evidence>
<evidence type="ECO:0000313" key="7">
    <source>
        <dbReference type="EMBL" id="ADV63967.1"/>
    </source>
</evidence>
<dbReference type="InParanoid" id="E8R6R5"/>
<dbReference type="KEGG" id="ipa:Isop_3408"/>
<organism evidence="7 8">
    <name type="scientific">Isosphaera pallida (strain ATCC 43644 / DSM 9630 / IS1B)</name>
    <dbReference type="NCBI Taxonomy" id="575540"/>
    <lineage>
        <taxon>Bacteria</taxon>
        <taxon>Pseudomonadati</taxon>
        <taxon>Planctomycetota</taxon>
        <taxon>Planctomycetia</taxon>
        <taxon>Isosphaerales</taxon>
        <taxon>Isosphaeraceae</taxon>
        <taxon>Isosphaera</taxon>
    </lineage>
</organism>
<dbReference type="InterPro" id="IPR036909">
    <property type="entry name" value="Cyt_c-like_dom_sf"/>
</dbReference>
<dbReference type="eggNOG" id="COG2010">
    <property type="taxonomic scope" value="Bacteria"/>
</dbReference>
<dbReference type="GO" id="GO:0009055">
    <property type="term" value="F:electron transfer activity"/>
    <property type="evidence" value="ECO:0007669"/>
    <property type="project" value="InterPro"/>
</dbReference>
<evidence type="ECO:0008006" key="9">
    <source>
        <dbReference type="Google" id="ProtNLM"/>
    </source>
</evidence>
<gene>
    <name evidence="7" type="ordered locus">Isop_3408</name>
</gene>